<keyword evidence="2" id="KW-1185">Reference proteome</keyword>
<proteinExistence type="predicted"/>
<dbReference type="AlphaFoldDB" id="A0A2G9SCY5"/>
<dbReference type="EMBL" id="KV924945">
    <property type="protein sequence ID" value="PIO37998.1"/>
    <property type="molecule type" value="Genomic_DNA"/>
</dbReference>
<organism evidence="1 2">
    <name type="scientific">Aquarana catesbeiana</name>
    <name type="common">American bullfrog</name>
    <name type="synonym">Rana catesbeiana</name>
    <dbReference type="NCBI Taxonomy" id="8400"/>
    <lineage>
        <taxon>Eukaryota</taxon>
        <taxon>Metazoa</taxon>
        <taxon>Chordata</taxon>
        <taxon>Craniata</taxon>
        <taxon>Vertebrata</taxon>
        <taxon>Euteleostomi</taxon>
        <taxon>Amphibia</taxon>
        <taxon>Batrachia</taxon>
        <taxon>Anura</taxon>
        <taxon>Neobatrachia</taxon>
        <taxon>Ranoidea</taxon>
        <taxon>Ranidae</taxon>
        <taxon>Aquarana</taxon>
    </lineage>
</organism>
<evidence type="ECO:0000313" key="1">
    <source>
        <dbReference type="EMBL" id="PIO37998.1"/>
    </source>
</evidence>
<dbReference type="Proteomes" id="UP000228934">
    <property type="component" value="Unassembled WGS sequence"/>
</dbReference>
<gene>
    <name evidence="1" type="ORF">AB205_0076270</name>
</gene>
<evidence type="ECO:0000313" key="2">
    <source>
        <dbReference type="Proteomes" id="UP000228934"/>
    </source>
</evidence>
<reference evidence="2" key="1">
    <citation type="journal article" date="2017" name="Nat. Commun.">
        <title>The North American bullfrog draft genome provides insight into hormonal regulation of long noncoding RNA.</title>
        <authorList>
            <person name="Hammond S.A."/>
            <person name="Warren R.L."/>
            <person name="Vandervalk B.P."/>
            <person name="Kucuk E."/>
            <person name="Khan H."/>
            <person name="Gibb E.A."/>
            <person name="Pandoh P."/>
            <person name="Kirk H."/>
            <person name="Zhao Y."/>
            <person name="Jones M."/>
            <person name="Mungall A.J."/>
            <person name="Coope R."/>
            <person name="Pleasance S."/>
            <person name="Moore R.A."/>
            <person name="Holt R.A."/>
            <person name="Round J.M."/>
            <person name="Ohora S."/>
            <person name="Walle B.V."/>
            <person name="Veldhoen N."/>
            <person name="Helbing C.C."/>
            <person name="Birol I."/>
        </authorList>
    </citation>
    <scope>NUCLEOTIDE SEQUENCE [LARGE SCALE GENOMIC DNA]</scope>
</reference>
<protein>
    <submittedName>
        <fullName evidence="1">Uncharacterized protein</fullName>
    </submittedName>
</protein>
<accession>A0A2G9SCY5</accession>
<name>A0A2G9SCY5_AQUCT</name>
<feature type="non-terminal residue" evidence="1">
    <location>
        <position position="138"/>
    </location>
</feature>
<sequence length="138" mass="15104">MLVSTQYPKQVVPNRSLLTKPTSASLREHARRWGEAWIGPSPWSLFSRCREDRVTGLTPSCLWESGVRAESSSALLCCQPFCWVAVSGNRSPITDISSSCSCEVQIAFSPWVLICCSGVTTTSSPWASRTATGVGQRY</sequence>